<evidence type="ECO:0000256" key="4">
    <source>
        <dbReference type="ARBA" id="ARBA00022989"/>
    </source>
</evidence>
<evidence type="ECO:0000256" key="6">
    <source>
        <dbReference type="SAM" id="MobiDB-lite"/>
    </source>
</evidence>
<proteinExistence type="inferred from homology"/>
<dbReference type="KEGG" id="obi:106877795"/>
<dbReference type="PANTHER" id="PTHR13674:SF5">
    <property type="entry name" value="UPF0389 PROTEIN CG9231"/>
    <property type="match status" value="1"/>
</dbReference>
<dbReference type="InterPro" id="IPR009432">
    <property type="entry name" value="DUF1075"/>
</dbReference>
<sequence>MSSSSLFCCRFLRLSPSLRCSDSFVGNRFKSFLQFTPGIRNSSQLQGNPANLKRATNFDKRILVWHKKYKSVEDVPEYISISVINKAKDWSRVYVSLCMVAVTIVLCIIVMYSGRQAAKRGEGVSKTNIEWHRQYNKNNKEEKNGDETKN</sequence>
<comment type="similarity">
    <text evidence="2">Belongs to the UPF0389 family.</text>
</comment>
<evidence type="ECO:0000256" key="2">
    <source>
        <dbReference type="ARBA" id="ARBA00007363"/>
    </source>
</evidence>
<gene>
    <name evidence="8" type="ORF">OCBIM_22035889mg</name>
</gene>
<dbReference type="OrthoDB" id="6159012at2759"/>
<dbReference type="GO" id="GO:0016020">
    <property type="term" value="C:membrane"/>
    <property type="evidence" value="ECO:0007669"/>
    <property type="project" value="UniProtKB-SubCell"/>
</dbReference>
<feature type="transmembrane region" description="Helical" evidence="7">
    <location>
        <begin position="93"/>
        <end position="112"/>
    </location>
</feature>
<dbReference type="OMA" id="TNIEWHR"/>
<dbReference type="PANTHER" id="PTHR13674">
    <property type="entry name" value="GROWTH AND TRANSFORMATION-DEPENDENT PROTEIN"/>
    <property type="match status" value="1"/>
</dbReference>
<evidence type="ECO:0000313" key="8">
    <source>
        <dbReference type="EMBL" id="KOF74603.1"/>
    </source>
</evidence>
<reference evidence="8" key="1">
    <citation type="submission" date="2015-07" db="EMBL/GenBank/DDBJ databases">
        <title>MeaNS - Measles Nucleotide Surveillance Program.</title>
        <authorList>
            <person name="Tran T."/>
            <person name="Druce J."/>
        </authorList>
    </citation>
    <scope>NUCLEOTIDE SEQUENCE</scope>
    <source>
        <strain evidence="8">UCB-OBI-ISO-001</strain>
        <tissue evidence="8">Gonad</tissue>
    </source>
</reference>
<protein>
    <submittedName>
        <fullName evidence="8">Uncharacterized protein</fullName>
    </submittedName>
</protein>
<dbReference type="Pfam" id="PF06388">
    <property type="entry name" value="DUF1075"/>
    <property type="match status" value="1"/>
</dbReference>
<evidence type="ECO:0000256" key="7">
    <source>
        <dbReference type="SAM" id="Phobius"/>
    </source>
</evidence>
<dbReference type="STRING" id="37653.A0A0L8GCD4"/>
<evidence type="ECO:0000256" key="3">
    <source>
        <dbReference type="ARBA" id="ARBA00022692"/>
    </source>
</evidence>
<keyword evidence="4 7" id="KW-1133">Transmembrane helix</keyword>
<evidence type="ECO:0000256" key="1">
    <source>
        <dbReference type="ARBA" id="ARBA00004167"/>
    </source>
</evidence>
<keyword evidence="3 7" id="KW-0812">Transmembrane</keyword>
<evidence type="ECO:0000256" key="5">
    <source>
        <dbReference type="ARBA" id="ARBA00023136"/>
    </source>
</evidence>
<dbReference type="EMBL" id="KQ422595">
    <property type="protein sequence ID" value="KOF74603.1"/>
    <property type="molecule type" value="Genomic_DNA"/>
</dbReference>
<keyword evidence="5 7" id="KW-0472">Membrane</keyword>
<feature type="region of interest" description="Disordered" evidence="6">
    <location>
        <begin position="130"/>
        <end position="150"/>
    </location>
</feature>
<name>A0A0L8GCD4_OCTBM</name>
<organism evidence="8">
    <name type="scientific">Octopus bimaculoides</name>
    <name type="common">California two-spotted octopus</name>
    <dbReference type="NCBI Taxonomy" id="37653"/>
    <lineage>
        <taxon>Eukaryota</taxon>
        <taxon>Metazoa</taxon>
        <taxon>Spiralia</taxon>
        <taxon>Lophotrochozoa</taxon>
        <taxon>Mollusca</taxon>
        <taxon>Cephalopoda</taxon>
        <taxon>Coleoidea</taxon>
        <taxon>Octopodiformes</taxon>
        <taxon>Octopoda</taxon>
        <taxon>Incirrata</taxon>
        <taxon>Octopodidae</taxon>
        <taxon>Octopus</taxon>
    </lineage>
</organism>
<accession>A0A0L8GCD4</accession>
<dbReference type="AlphaFoldDB" id="A0A0L8GCD4"/>
<comment type="subcellular location">
    <subcellularLocation>
        <location evidence="1">Membrane</location>
        <topology evidence="1">Single-pass membrane protein</topology>
    </subcellularLocation>
</comment>